<evidence type="ECO:0000313" key="2">
    <source>
        <dbReference type="Proteomes" id="UP001163821"/>
    </source>
</evidence>
<sequence length="104" mass="12162">KPNEAYPKQRVEEIDRQLDLLAQAELQRRQQAQADSLARAQLEASYRQTIAQADQQFNQQEWQPAKTSYQTALGLKPNEAYPKQRVEEIDRQLDLLAQAELQRR</sequence>
<feature type="non-terminal residue" evidence="1">
    <location>
        <position position="104"/>
    </location>
</feature>
<protein>
    <submittedName>
        <fullName evidence="1">Uncharacterized protein</fullName>
    </submittedName>
</protein>
<accession>A0AA41Y812</accession>
<reference evidence="1" key="1">
    <citation type="submission" date="2022-10" db="EMBL/GenBank/DDBJ databases">
        <title>Gaoshiqiia sediminis gen. nov., sp. nov., isolated from coastal sediment.</title>
        <authorList>
            <person name="Yu W.X."/>
            <person name="Mu D.S."/>
            <person name="Du J.Z."/>
            <person name="Liang Y.Q."/>
        </authorList>
    </citation>
    <scope>NUCLEOTIDE SEQUENCE</scope>
    <source>
        <strain evidence="1">A06</strain>
    </source>
</reference>
<dbReference type="RefSeq" id="WP_282593668.1">
    <property type="nucleotide sequence ID" value="NZ_JAPAAF010000161.1"/>
</dbReference>
<gene>
    <name evidence="1" type="ORF">N2K84_20385</name>
</gene>
<keyword evidence="2" id="KW-1185">Reference proteome</keyword>
<comment type="caution">
    <text evidence="1">The sequence shown here is derived from an EMBL/GenBank/DDBJ whole genome shotgun (WGS) entry which is preliminary data.</text>
</comment>
<dbReference type="EMBL" id="JAPAAF010000161">
    <property type="protein sequence ID" value="MCW0485099.1"/>
    <property type="molecule type" value="Genomic_DNA"/>
</dbReference>
<name>A0AA41Y812_9BACT</name>
<proteinExistence type="predicted"/>
<evidence type="ECO:0000313" key="1">
    <source>
        <dbReference type="EMBL" id="MCW0485099.1"/>
    </source>
</evidence>
<dbReference type="Proteomes" id="UP001163821">
    <property type="component" value="Unassembled WGS sequence"/>
</dbReference>
<organism evidence="1 2">
    <name type="scientific">Gaoshiqia sediminis</name>
    <dbReference type="NCBI Taxonomy" id="2986998"/>
    <lineage>
        <taxon>Bacteria</taxon>
        <taxon>Pseudomonadati</taxon>
        <taxon>Bacteroidota</taxon>
        <taxon>Bacteroidia</taxon>
        <taxon>Marinilabiliales</taxon>
        <taxon>Prolixibacteraceae</taxon>
        <taxon>Gaoshiqia</taxon>
    </lineage>
</organism>
<feature type="non-terminal residue" evidence="1">
    <location>
        <position position="1"/>
    </location>
</feature>
<dbReference type="AlphaFoldDB" id="A0AA41Y812"/>